<protein>
    <submittedName>
        <fullName evidence="2">Uncharacterized protein</fullName>
    </submittedName>
</protein>
<dbReference type="EMBL" id="JARKIB010000059">
    <property type="protein sequence ID" value="KAJ7752348.1"/>
    <property type="molecule type" value="Genomic_DNA"/>
</dbReference>
<feature type="region of interest" description="Disordered" evidence="1">
    <location>
        <begin position="135"/>
        <end position="168"/>
    </location>
</feature>
<evidence type="ECO:0000313" key="2">
    <source>
        <dbReference type="EMBL" id="KAJ7752348.1"/>
    </source>
</evidence>
<dbReference type="AlphaFoldDB" id="A0AAD7IXD1"/>
<evidence type="ECO:0000256" key="1">
    <source>
        <dbReference type="SAM" id="MobiDB-lite"/>
    </source>
</evidence>
<dbReference type="Proteomes" id="UP001215598">
    <property type="component" value="Unassembled WGS sequence"/>
</dbReference>
<feature type="compositionally biased region" description="Basic and acidic residues" evidence="1">
    <location>
        <begin position="257"/>
        <end position="280"/>
    </location>
</feature>
<accession>A0AAD7IXD1</accession>
<feature type="region of interest" description="Disordered" evidence="1">
    <location>
        <begin position="257"/>
        <end position="363"/>
    </location>
</feature>
<evidence type="ECO:0000313" key="3">
    <source>
        <dbReference type="Proteomes" id="UP001215598"/>
    </source>
</evidence>
<feature type="compositionally biased region" description="Basic and acidic residues" evidence="1">
    <location>
        <begin position="331"/>
        <end position="345"/>
    </location>
</feature>
<gene>
    <name evidence="2" type="ORF">B0H16DRAFT_1837467</name>
</gene>
<organism evidence="2 3">
    <name type="scientific">Mycena metata</name>
    <dbReference type="NCBI Taxonomy" id="1033252"/>
    <lineage>
        <taxon>Eukaryota</taxon>
        <taxon>Fungi</taxon>
        <taxon>Dikarya</taxon>
        <taxon>Basidiomycota</taxon>
        <taxon>Agaricomycotina</taxon>
        <taxon>Agaricomycetes</taxon>
        <taxon>Agaricomycetidae</taxon>
        <taxon>Agaricales</taxon>
        <taxon>Marasmiineae</taxon>
        <taxon>Mycenaceae</taxon>
        <taxon>Mycena</taxon>
    </lineage>
</organism>
<name>A0AAD7IXD1_9AGAR</name>
<sequence length="423" mass="47878">MSSFNLHQRLYNGYKPLIGHPHDFHGYSVDTHGFGEDLDVEITELPSERRERTEYRLPPLRHSPTPPPYPFLDLSTVPTQTPVRPDALTMLPPATPARVALHDLNFFPQQGFDRRGPEYLPPDDFQLPRLMDDQGRAWSGETGTELKQKRKGKKAKKRQENFDAEAGKGGRYNGDDYIGFARAWEKVLTTAPAQKTFRHHGMTASTMQNKCESLVGFKKTPGDPKYKTLAKLIGNNTSEAITIGALLERMEIQYDEAKDKSDEAKAVIKKKNDEDREGGEAIRQASMRTMCRKRSLSPASDDTDDNATETDKDEPVKPSTPSSSLSTIDDDDKKKKNTDDADDNKKKKKAEKKSSVKRRRLSARRSILGQDALFQLLKEDNERRAEHEKEVSASLREYVKDSREQRGEFSSILRDLVASAARN</sequence>
<keyword evidence="3" id="KW-1185">Reference proteome</keyword>
<feature type="compositionally biased region" description="Basic residues" evidence="1">
    <location>
        <begin position="346"/>
        <end position="363"/>
    </location>
</feature>
<feature type="compositionally biased region" description="Basic and acidic residues" evidence="1">
    <location>
        <begin position="158"/>
        <end position="168"/>
    </location>
</feature>
<comment type="caution">
    <text evidence="2">The sequence shown here is derived from an EMBL/GenBank/DDBJ whole genome shotgun (WGS) entry which is preliminary data.</text>
</comment>
<feature type="compositionally biased region" description="Basic residues" evidence="1">
    <location>
        <begin position="148"/>
        <end position="157"/>
    </location>
</feature>
<proteinExistence type="predicted"/>
<reference evidence="2" key="1">
    <citation type="submission" date="2023-03" db="EMBL/GenBank/DDBJ databases">
        <title>Massive genome expansion in bonnet fungi (Mycena s.s.) driven by repeated elements and novel gene families across ecological guilds.</title>
        <authorList>
            <consortium name="Lawrence Berkeley National Laboratory"/>
            <person name="Harder C.B."/>
            <person name="Miyauchi S."/>
            <person name="Viragh M."/>
            <person name="Kuo A."/>
            <person name="Thoen E."/>
            <person name="Andreopoulos B."/>
            <person name="Lu D."/>
            <person name="Skrede I."/>
            <person name="Drula E."/>
            <person name="Henrissat B."/>
            <person name="Morin E."/>
            <person name="Kohler A."/>
            <person name="Barry K."/>
            <person name="LaButti K."/>
            <person name="Morin E."/>
            <person name="Salamov A."/>
            <person name="Lipzen A."/>
            <person name="Mereny Z."/>
            <person name="Hegedus B."/>
            <person name="Baldrian P."/>
            <person name="Stursova M."/>
            <person name="Weitz H."/>
            <person name="Taylor A."/>
            <person name="Grigoriev I.V."/>
            <person name="Nagy L.G."/>
            <person name="Martin F."/>
            <person name="Kauserud H."/>
        </authorList>
    </citation>
    <scope>NUCLEOTIDE SEQUENCE</scope>
    <source>
        <strain evidence="2">CBHHK182m</strain>
    </source>
</reference>